<evidence type="ECO:0000313" key="2">
    <source>
        <dbReference type="Proteomes" id="UP000749559"/>
    </source>
</evidence>
<gene>
    <name evidence="1" type="ORF">OFUS_LOCUS16381</name>
</gene>
<dbReference type="SUPFAM" id="SSF53300">
    <property type="entry name" value="vWA-like"/>
    <property type="match status" value="1"/>
</dbReference>
<sequence>MLLWIYTTVFICAVFNTVVIDAAQKKNKFNLRAFKRAPPRRQNDPGPDGPGDCRARYLSGNPHTNDTVSKCKYYECNGGVYTKVNCQNGLEVFGDLRKMWKEDRSGTDVYPCVKHSVSCKRKIAGEERGQIPDRVVKVCGIDLVWAVDISCSIHPDNKEKVKKFINKAVRSIPVRAQYSRVGAFTFSDKIYNVAYMNQYLRQGQLMKALAAMRLEPDQCATMTNEALKAAREIYFNEEFGARSGRQKALIVLSDGFTYPKKFQEDTFHQAKLNHKRGIQTFVVGLPNDKLAQQNAGDKNAAFAGMVEWNAIASKPENVKTMRSFDELFDVVSDIIKAACFEL</sequence>
<dbReference type="Gene3D" id="3.40.50.410">
    <property type="entry name" value="von Willebrand factor, type A domain"/>
    <property type="match status" value="1"/>
</dbReference>
<dbReference type="Pfam" id="PF00092">
    <property type="entry name" value="VWA"/>
    <property type="match status" value="1"/>
</dbReference>
<dbReference type="Proteomes" id="UP000749559">
    <property type="component" value="Unassembled WGS sequence"/>
</dbReference>
<evidence type="ECO:0000313" key="1">
    <source>
        <dbReference type="EMBL" id="CAH1791284.1"/>
    </source>
</evidence>
<accession>A0A8J1U3T4</accession>
<dbReference type="InterPro" id="IPR036465">
    <property type="entry name" value="vWFA_dom_sf"/>
</dbReference>
<protein>
    <submittedName>
        <fullName evidence="1">Uncharacterized protein</fullName>
    </submittedName>
</protein>
<organism evidence="1 2">
    <name type="scientific">Owenia fusiformis</name>
    <name type="common">Polychaete worm</name>
    <dbReference type="NCBI Taxonomy" id="6347"/>
    <lineage>
        <taxon>Eukaryota</taxon>
        <taxon>Metazoa</taxon>
        <taxon>Spiralia</taxon>
        <taxon>Lophotrochozoa</taxon>
        <taxon>Annelida</taxon>
        <taxon>Polychaeta</taxon>
        <taxon>Sedentaria</taxon>
        <taxon>Canalipalpata</taxon>
        <taxon>Sabellida</taxon>
        <taxon>Oweniida</taxon>
        <taxon>Oweniidae</taxon>
        <taxon>Owenia</taxon>
    </lineage>
</organism>
<dbReference type="PANTHER" id="PTHR24020:SF84">
    <property type="entry name" value="VWFA DOMAIN-CONTAINING PROTEIN"/>
    <property type="match status" value="1"/>
</dbReference>
<dbReference type="EMBL" id="CAIIXF020000008">
    <property type="protein sequence ID" value="CAH1791284.1"/>
    <property type="molecule type" value="Genomic_DNA"/>
</dbReference>
<reference evidence="1" key="1">
    <citation type="submission" date="2022-03" db="EMBL/GenBank/DDBJ databases">
        <authorList>
            <person name="Martin C."/>
        </authorList>
    </citation>
    <scope>NUCLEOTIDE SEQUENCE</scope>
</reference>
<dbReference type="PROSITE" id="PS50234">
    <property type="entry name" value="VWFA"/>
    <property type="match status" value="1"/>
</dbReference>
<dbReference type="InterPro" id="IPR050525">
    <property type="entry name" value="ECM_Assembly_Org"/>
</dbReference>
<comment type="caution">
    <text evidence="1">The sequence shown here is derived from an EMBL/GenBank/DDBJ whole genome shotgun (WGS) entry which is preliminary data.</text>
</comment>
<dbReference type="InterPro" id="IPR002035">
    <property type="entry name" value="VWF_A"/>
</dbReference>
<dbReference type="SMART" id="SM00327">
    <property type="entry name" value="VWA"/>
    <property type="match status" value="1"/>
</dbReference>
<dbReference type="CDD" id="cd01450">
    <property type="entry name" value="vWFA_subfamily_ECM"/>
    <property type="match status" value="1"/>
</dbReference>
<keyword evidence="2" id="KW-1185">Reference proteome</keyword>
<dbReference type="AlphaFoldDB" id="A0A8J1U3T4"/>
<proteinExistence type="predicted"/>
<name>A0A8J1U3T4_OWEFU</name>
<dbReference type="PANTHER" id="PTHR24020">
    <property type="entry name" value="COLLAGEN ALPHA"/>
    <property type="match status" value="1"/>
</dbReference>